<sequence length="68" mass="7857">MSGLSPIAPWPRFITWQTEAVVQGSDEQLYYLSSSRPRLRYPGRSGRSGIRRTEQQVKESKNLFDRGK</sequence>
<feature type="region of interest" description="Disordered" evidence="1">
    <location>
        <begin position="41"/>
        <end position="68"/>
    </location>
</feature>
<proteinExistence type="predicted"/>
<dbReference type="EMBL" id="BDGU01000181">
    <property type="protein sequence ID" value="GAW04205.1"/>
    <property type="molecule type" value="Genomic_DNA"/>
</dbReference>
<feature type="compositionally biased region" description="Basic and acidic residues" evidence="1">
    <location>
        <begin position="51"/>
        <end position="68"/>
    </location>
</feature>
<accession>A0A1Q3EAE8</accession>
<keyword evidence="3" id="KW-1185">Reference proteome</keyword>
<comment type="caution">
    <text evidence="2">The sequence shown here is derived from an EMBL/GenBank/DDBJ whole genome shotgun (WGS) entry which is preliminary data.</text>
</comment>
<evidence type="ECO:0000313" key="3">
    <source>
        <dbReference type="Proteomes" id="UP000188533"/>
    </source>
</evidence>
<dbReference type="Proteomes" id="UP000188533">
    <property type="component" value="Unassembled WGS sequence"/>
</dbReference>
<reference evidence="2 3" key="2">
    <citation type="submission" date="2017-02" db="EMBL/GenBank/DDBJ databases">
        <title>A genome survey and senescence transcriptome analysis in Lentinula edodes.</title>
        <authorList>
            <person name="Sakamoto Y."/>
            <person name="Nakade K."/>
            <person name="Sato S."/>
            <person name="Yoshida Y."/>
            <person name="Miyazaki K."/>
            <person name="Natsume S."/>
            <person name="Konno N."/>
        </authorList>
    </citation>
    <scope>NUCLEOTIDE SEQUENCE [LARGE SCALE GENOMIC DNA]</scope>
    <source>
        <strain evidence="2 3">NBRC 111202</strain>
    </source>
</reference>
<gene>
    <name evidence="2" type="ORF">LENED_005981</name>
</gene>
<dbReference type="AlphaFoldDB" id="A0A1Q3EAE8"/>
<protein>
    <submittedName>
        <fullName evidence="2">Uncharacterized protein</fullName>
    </submittedName>
</protein>
<reference evidence="2 3" key="1">
    <citation type="submission" date="2016-08" db="EMBL/GenBank/DDBJ databases">
        <authorList>
            <consortium name="Lentinula edodes genome sequencing consortium"/>
            <person name="Sakamoto Y."/>
            <person name="Nakade K."/>
            <person name="Sato S."/>
            <person name="Yoshida Y."/>
            <person name="Miyazaki K."/>
            <person name="Natsume S."/>
            <person name="Konno N."/>
        </authorList>
    </citation>
    <scope>NUCLEOTIDE SEQUENCE [LARGE SCALE GENOMIC DNA]</scope>
    <source>
        <strain evidence="2 3">NBRC 111202</strain>
    </source>
</reference>
<name>A0A1Q3EAE8_LENED</name>
<organism evidence="2 3">
    <name type="scientific">Lentinula edodes</name>
    <name type="common">Shiitake mushroom</name>
    <name type="synonym">Lentinus edodes</name>
    <dbReference type="NCBI Taxonomy" id="5353"/>
    <lineage>
        <taxon>Eukaryota</taxon>
        <taxon>Fungi</taxon>
        <taxon>Dikarya</taxon>
        <taxon>Basidiomycota</taxon>
        <taxon>Agaricomycotina</taxon>
        <taxon>Agaricomycetes</taxon>
        <taxon>Agaricomycetidae</taxon>
        <taxon>Agaricales</taxon>
        <taxon>Marasmiineae</taxon>
        <taxon>Omphalotaceae</taxon>
        <taxon>Lentinula</taxon>
    </lineage>
</organism>
<evidence type="ECO:0000313" key="2">
    <source>
        <dbReference type="EMBL" id="GAW04205.1"/>
    </source>
</evidence>
<evidence type="ECO:0000256" key="1">
    <source>
        <dbReference type="SAM" id="MobiDB-lite"/>
    </source>
</evidence>